<protein>
    <submittedName>
        <fullName evidence="1">Uncharacterized protein</fullName>
    </submittedName>
</protein>
<organism evidence="1 2">
    <name type="scientific">Puccinia striiformis f. sp. tritici PST-78</name>
    <dbReference type="NCBI Taxonomy" id="1165861"/>
    <lineage>
        <taxon>Eukaryota</taxon>
        <taxon>Fungi</taxon>
        <taxon>Dikarya</taxon>
        <taxon>Basidiomycota</taxon>
        <taxon>Pucciniomycotina</taxon>
        <taxon>Pucciniomycetes</taxon>
        <taxon>Pucciniales</taxon>
        <taxon>Pucciniaceae</taxon>
        <taxon>Puccinia</taxon>
    </lineage>
</organism>
<reference evidence="2" key="1">
    <citation type="submission" date="2014-03" db="EMBL/GenBank/DDBJ databases">
        <title>The Genome Sequence of Puccinia striiformis f. sp. tritici PST-78.</title>
        <authorList>
            <consortium name="The Broad Institute Genome Sequencing Platform"/>
            <person name="Cuomo C."/>
            <person name="Hulbert S."/>
            <person name="Chen X."/>
            <person name="Walker B."/>
            <person name="Young S.K."/>
            <person name="Zeng Q."/>
            <person name="Gargeya S."/>
            <person name="Fitzgerald M."/>
            <person name="Haas B."/>
            <person name="Abouelleil A."/>
            <person name="Alvarado L."/>
            <person name="Arachchi H.M."/>
            <person name="Berlin A.M."/>
            <person name="Chapman S.B."/>
            <person name="Goldberg J."/>
            <person name="Griggs A."/>
            <person name="Gujja S."/>
            <person name="Hansen M."/>
            <person name="Howarth C."/>
            <person name="Imamovic A."/>
            <person name="Larimer J."/>
            <person name="McCowan C."/>
            <person name="Montmayeur A."/>
            <person name="Murphy C."/>
            <person name="Neiman D."/>
            <person name="Pearson M."/>
            <person name="Priest M."/>
            <person name="Roberts A."/>
            <person name="Saif S."/>
            <person name="Shea T."/>
            <person name="Sisk P."/>
            <person name="Sykes S."/>
            <person name="Wortman J."/>
            <person name="Nusbaum C."/>
            <person name="Birren B."/>
        </authorList>
    </citation>
    <scope>NUCLEOTIDE SEQUENCE [LARGE SCALE GENOMIC DNA]</scope>
    <source>
        <strain evidence="2">race PST-78</strain>
    </source>
</reference>
<evidence type="ECO:0000313" key="1">
    <source>
        <dbReference type="EMBL" id="KNE93630.1"/>
    </source>
</evidence>
<dbReference type="OrthoDB" id="10607266at2759"/>
<evidence type="ECO:0000313" key="2">
    <source>
        <dbReference type="Proteomes" id="UP000054564"/>
    </source>
</evidence>
<dbReference type="EMBL" id="AJIL01000133">
    <property type="protein sequence ID" value="KNE93630.1"/>
    <property type="molecule type" value="Genomic_DNA"/>
</dbReference>
<keyword evidence="2" id="KW-1185">Reference proteome</keyword>
<proteinExistence type="predicted"/>
<dbReference type="Proteomes" id="UP000054564">
    <property type="component" value="Unassembled WGS sequence"/>
</dbReference>
<gene>
    <name evidence="1" type="ORF">PSTG_13006</name>
</gene>
<comment type="caution">
    <text evidence="1">The sequence shown here is derived from an EMBL/GenBank/DDBJ whole genome shotgun (WGS) entry which is preliminary data.</text>
</comment>
<sequence length="289" mass="32389">MEGCPSGLWCGTWGVAKFLFGGASHNSRSAGPSSNLFGGGNWPLIGGQTTVEESGVRTQPTSGQGLQLVKDVVKEKVSECCERTGEAKNEVTIDLASEKASNKVLKSRNDLTRYILTNFTMVTTPQIYSALQNSLRRNPEIYAAIVKVVPVRQPNRHHRFDIWIKNDRWKEIRNSEIQVPKVAKDSQQSNPCNLATWNANGINSKLPAVRSYLAEKNLTSTIQEHLRTVEQYVPGIKDYIIFEKPKEKGFRGHCLYVHQYLAAHEVCTCLLVLHKRQQGIKYGKKLNPP</sequence>
<dbReference type="STRING" id="1165861.A0A0L0V2U5"/>
<name>A0A0L0V2U5_9BASI</name>
<accession>A0A0L0V2U5</accession>
<dbReference type="AlphaFoldDB" id="A0A0L0V2U5"/>